<dbReference type="Pfam" id="PF25549">
    <property type="entry name" value="DUF7927"/>
    <property type="match status" value="1"/>
</dbReference>
<evidence type="ECO:0000259" key="2">
    <source>
        <dbReference type="Pfam" id="PF01345"/>
    </source>
</evidence>
<dbReference type="InterPro" id="IPR051172">
    <property type="entry name" value="Chlamydia_OmcB"/>
</dbReference>
<dbReference type="EMBL" id="JBHUMK010000034">
    <property type="protein sequence ID" value="MFD2609336.1"/>
    <property type="molecule type" value="Genomic_DNA"/>
</dbReference>
<comment type="caution">
    <text evidence="4">The sequence shown here is derived from an EMBL/GenBank/DDBJ whole genome shotgun (WGS) entry which is preliminary data.</text>
</comment>
<dbReference type="Pfam" id="PF01345">
    <property type="entry name" value="DUF11"/>
    <property type="match status" value="1"/>
</dbReference>
<dbReference type="InterPro" id="IPR013783">
    <property type="entry name" value="Ig-like_fold"/>
</dbReference>
<dbReference type="Proteomes" id="UP001597475">
    <property type="component" value="Unassembled WGS sequence"/>
</dbReference>
<evidence type="ECO:0000256" key="1">
    <source>
        <dbReference type="SAM" id="SignalP"/>
    </source>
</evidence>
<organism evidence="4 5">
    <name type="scientific">Deinococcus taklimakanensis</name>
    <dbReference type="NCBI Taxonomy" id="536443"/>
    <lineage>
        <taxon>Bacteria</taxon>
        <taxon>Thermotogati</taxon>
        <taxon>Deinococcota</taxon>
        <taxon>Deinococci</taxon>
        <taxon>Deinococcales</taxon>
        <taxon>Deinococcaceae</taxon>
        <taxon>Deinococcus</taxon>
    </lineage>
</organism>
<feature type="domain" description="DUF7927" evidence="3">
    <location>
        <begin position="482"/>
        <end position="605"/>
    </location>
</feature>
<dbReference type="PANTHER" id="PTHR34819">
    <property type="entry name" value="LARGE CYSTEINE-RICH PERIPLASMIC PROTEIN OMCB"/>
    <property type="match status" value="1"/>
</dbReference>
<sequence length="957" mass="100565">MHIPSIRRTLQTLALTFVGTALAAGTPAGTLIQNRALLEFTPEGGPAVTVPTPEVTTTVAPVCAVSALPNGTVAAPGQTARLLPGEGTTLRYTLTNSGNTANTVSLSAQTDAASQFTPTGLSIHVDANGNGVIDPNEPAITSLTLPADGAATLLVDVKTPASGRGNAYVNLVAGCATNATGRDGERDDNNIALVNLGEPPALVLNKTFTPDQVTPGALTDVRITARNTGAGASRPVTITDFLNTPDMQDFVFQSGSARILEGAGRLEYSADGTTWSATETTPVKAVRAVTDSLAPNATLTLTFKLATPANVTGTRRNVAQLRSGTLTVDAPADITLRYRPSIALGPIRNPQALPGGELSPDDKQIRQYGLLGEEVCFPHTVQNLGDRPDSITITGRAVIGEAEVRFTETDGAPIAEPFVVPNLAPQATRDFNACYLLRKANTSSAGEALRVDLTARSSLGAADNLTADCVLTIAPNTLSPVKSGSAGDLRVVQPGQTITYTLTFRNTQSFPLTNVVIRDNLRNILIRDADGNTVATETLQFVSADNGGTPEGQDVVWRFAKLNPGETLTLTVVATVPSGTRDGALVRNTFTVTSSEATTPVESNPVINPVFDPAHLTIVKTSTPAEVTPGQDVTYTFTVTNTSDSGYLNSIQIEDVLPAALTYVEGSSLLGNTPITPTVEGRKYTWTIPGLAPRAAVKVSFRATVALTATDGVINSAIAKAVSGGGEIVTPPSTVRNVIKALPFGANNADIVGYVFMDMNRNGIYEPGTDIPCLNARVILANGRIALTDAQGRYHFQNVREGSAALRLDPNSVAAAALQMPQDAGRPGSRLVYVRNLTSVDFPLAPDGGDIAVIRDTTLRMSSTLPGQAASTLTVRKQVFTTEEVGVYRVQLILNSQPELKDLKLTDPLPTGATLVDGHNELTYDTLPSGERAVTYRFRWTGDPKGAVTDPTASWRY</sequence>
<dbReference type="InterPro" id="IPR001434">
    <property type="entry name" value="OmcB-like_DUF11"/>
</dbReference>
<evidence type="ECO:0000313" key="5">
    <source>
        <dbReference type="Proteomes" id="UP001597475"/>
    </source>
</evidence>
<keyword evidence="5" id="KW-1185">Reference proteome</keyword>
<proteinExistence type="predicted"/>
<dbReference type="Gene3D" id="2.60.40.10">
    <property type="entry name" value="Immunoglobulins"/>
    <property type="match status" value="2"/>
</dbReference>
<reference evidence="5" key="1">
    <citation type="journal article" date="2019" name="Int. J. Syst. Evol. Microbiol.">
        <title>The Global Catalogue of Microorganisms (GCM) 10K type strain sequencing project: providing services to taxonomists for standard genome sequencing and annotation.</title>
        <authorList>
            <consortium name="The Broad Institute Genomics Platform"/>
            <consortium name="The Broad Institute Genome Sequencing Center for Infectious Disease"/>
            <person name="Wu L."/>
            <person name="Ma J."/>
        </authorList>
    </citation>
    <scope>NUCLEOTIDE SEQUENCE [LARGE SCALE GENOMIC DNA]</scope>
    <source>
        <strain evidence="5">KCTC 33842</strain>
    </source>
</reference>
<evidence type="ECO:0000259" key="3">
    <source>
        <dbReference type="Pfam" id="PF25549"/>
    </source>
</evidence>
<dbReference type="SUPFAM" id="SSF117074">
    <property type="entry name" value="Hypothetical protein PA1324"/>
    <property type="match status" value="1"/>
</dbReference>
<dbReference type="PANTHER" id="PTHR34819:SF3">
    <property type="entry name" value="CELL SURFACE PROTEIN"/>
    <property type="match status" value="1"/>
</dbReference>
<dbReference type="Gene3D" id="2.60.40.740">
    <property type="match status" value="2"/>
</dbReference>
<dbReference type="InterPro" id="IPR047589">
    <property type="entry name" value="DUF11_rpt"/>
</dbReference>
<dbReference type="RefSeq" id="WP_386844632.1">
    <property type="nucleotide sequence ID" value="NZ_JBHUMK010000034.1"/>
</dbReference>
<dbReference type="NCBIfam" id="TIGR01451">
    <property type="entry name" value="B_ant_repeat"/>
    <property type="match status" value="2"/>
</dbReference>
<feature type="signal peptide" evidence="1">
    <location>
        <begin position="1"/>
        <end position="23"/>
    </location>
</feature>
<protein>
    <submittedName>
        <fullName evidence="4">DUF11 domain-containing protein</fullName>
    </submittedName>
</protein>
<keyword evidence="1" id="KW-0732">Signal</keyword>
<feature type="chain" id="PRO_5045576610" evidence="1">
    <location>
        <begin position="24"/>
        <end position="957"/>
    </location>
</feature>
<name>A0ABW5P254_9DEIO</name>
<gene>
    <name evidence="4" type="ORF">ACFSR9_07800</name>
</gene>
<accession>A0ABW5P254</accession>
<evidence type="ECO:0000313" key="4">
    <source>
        <dbReference type="EMBL" id="MFD2609336.1"/>
    </source>
</evidence>
<feature type="domain" description="DUF11" evidence="2">
    <location>
        <begin position="616"/>
        <end position="720"/>
    </location>
</feature>
<dbReference type="InterPro" id="IPR057687">
    <property type="entry name" value="DUF7927"/>
</dbReference>